<feature type="transmembrane region" description="Helical" evidence="7">
    <location>
        <begin position="38"/>
        <end position="62"/>
    </location>
</feature>
<dbReference type="Proteomes" id="UP000806528">
    <property type="component" value="Unassembled WGS sequence"/>
</dbReference>
<feature type="compositionally biased region" description="Basic and acidic residues" evidence="8">
    <location>
        <begin position="7"/>
        <end position="18"/>
    </location>
</feature>
<keyword evidence="3" id="KW-1003">Cell membrane</keyword>
<evidence type="ECO:0000313" key="10">
    <source>
        <dbReference type="EMBL" id="MBE2999646.1"/>
    </source>
</evidence>
<feature type="transmembrane region" description="Helical" evidence="7">
    <location>
        <begin position="182"/>
        <end position="207"/>
    </location>
</feature>
<evidence type="ECO:0000259" key="9">
    <source>
        <dbReference type="PROSITE" id="PS50928"/>
    </source>
</evidence>
<accession>A0ABR9P736</accession>
<dbReference type="PANTHER" id="PTHR43005:SF1">
    <property type="entry name" value="SPERMIDINE_PUTRESCINE TRANSPORT SYSTEM PERMEASE PROTEIN"/>
    <property type="match status" value="1"/>
</dbReference>
<reference evidence="10 11" key="1">
    <citation type="submission" date="2020-09" db="EMBL/GenBank/DDBJ databases">
        <title>Diversity and distribution of actinomycetes associated with coral in the coast of Hainan.</title>
        <authorList>
            <person name="Li F."/>
        </authorList>
    </citation>
    <scope>NUCLEOTIDE SEQUENCE [LARGE SCALE GENOMIC DNA]</scope>
    <source>
        <strain evidence="10 11">HNM0947</strain>
    </source>
</reference>
<feature type="transmembrane region" description="Helical" evidence="7">
    <location>
        <begin position="287"/>
        <end position="312"/>
    </location>
</feature>
<proteinExistence type="inferred from homology"/>
<evidence type="ECO:0000256" key="8">
    <source>
        <dbReference type="SAM" id="MobiDB-lite"/>
    </source>
</evidence>
<keyword evidence="4 7" id="KW-0812">Transmembrane</keyword>
<dbReference type="PROSITE" id="PS50928">
    <property type="entry name" value="ABC_TM1"/>
    <property type="match status" value="1"/>
</dbReference>
<dbReference type="InterPro" id="IPR000515">
    <property type="entry name" value="MetI-like"/>
</dbReference>
<dbReference type="CDD" id="cd06261">
    <property type="entry name" value="TM_PBP2"/>
    <property type="match status" value="1"/>
</dbReference>
<comment type="subcellular location">
    <subcellularLocation>
        <location evidence="1 7">Cell membrane</location>
        <topology evidence="1 7">Multi-pass membrane protein</topology>
    </subcellularLocation>
</comment>
<feature type="transmembrane region" description="Helical" evidence="7">
    <location>
        <begin position="134"/>
        <end position="162"/>
    </location>
</feature>
<feature type="transmembrane region" description="Helical" evidence="7">
    <location>
        <begin position="93"/>
        <end position="122"/>
    </location>
</feature>
<dbReference type="InterPro" id="IPR035906">
    <property type="entry name" value="MetI-like_sf"/>
</dbReference>
<evidence type="ECO:0000256" key="1">
    <source>
        <dbReference type="ARBA" id="ARBA00004651"/>
    </source>
</evidence>
<evidence type="ECO:0000256" key="4">
    <source>
        <dbReference type="ARBA" id="ARBA00022692"/>
    </source>
</evidence>
<evidence type="ECO:0000256" key="5">
    <source>
        <dbReference type="ARBA" id="ARBA00022989"/>
    </source>
</evidence>
<comment type="similarity">
    <text evidence="7">Belongs to the binding-protein-dependent transport system permease family.</text>
</comment>
<evidence type="ECO:0000256" key="7">
    <source>
        <dbReference type="RuleBase" id="RU363032"/>
    </source>
</evidence>
<dbReference type="PANTHER" id="PTHR43005">
    <property type="entry name" value="BLR7065 PROTEIN"/>
    <property type="match status" value="1"/>
</dbReference>
<evidence type="ECO:0000256" key="3">
    <source>
        <dbReference type="ARBA" id="ARBA00022475"/>
    </source>
</evidence>
<evidence type="ECO:0000256" key="2">
    <source>
        <dbReference type="ARBA" id="ARBA00022448"/>
    </source>
</evidence>
<dbReference type="Gene3D" id="1.10.3720.10">
    <property type="entry name" value="MetI-like"/>
    <property type="match status" value="1"/>
</dbReference>
<dbReference type="RefSeq" id="WP_193122277.1">
    <property type="nucleotide sequence ID" value="NZ_JADBGI010000010.1"/>
</dbReference>
<keyword evidence="5 7" id="KW-1133">Transmembrane helix</keyword>
<dbReference type="SUPFAM" id="SSF161098">
    <property type="entry name" value="MetI-like"/>
    <property type="match status" value="1"/>
</dbReference>
<evidence type="ECO:0000256" key="6">
    <source>
        <dbReference type="ARBA" id="ARBA00023136"/>
    </source>
</evidence>
<feature type="transmembrane region" description="Helical" evidence="7">
    <location>
        <begin position="228"/>
        <end position="249"/>
    </location>
</feature>
<evidence type="ECO:0000313" key="11">
    <source>
        <dbReference type="Proteomes" id="UP000806528"/>
    </source>
</evidence>
<keyword evidence="2 7" id="KW-0813">Transport</keyword>
<sequence>MTAHTQDPARDTAPERARTPRPAPRAGRAHRAATRTAWAYLTPTLVVVGAVTVFPVLFSLAMSFSHVDLSYSGFELEGPTLDNYVALLTSARWYSALAFTLFYTVVTVAVELALGTLIALVLERLTAGRGWLMALLLVPWAMITVVSAQLWAFMLNSSYGVISWFFDLVGLEVVILGEPAPAIAAVMIADIWKTTPFVAIIVLAGLVTIPREQYEAASIDGANAWHSFWRITLPQLTSTLAIAVLFRTLQSFGVFDLPFVMTGGGPGTATEPLALLGWRVMFQSLNLGAGAAIAVTTGGIVLIMCLLALKVFRAQVGEVRR</sequence>
<comment type="caution">
    <text evidence="10">The sequence shown here is derived from an EMBL/GenBank/DDBJ whole genome shotgun (WGS) entry which is preliminary data.</text>
</comment>
<dbReference type="EMBL" id="JADBGI010000010">
    <property type="protein sequence ID" value="MBE2999646.1"/>
    <property type="molecule type" value="Genomic_DNA"/>
</dbReference>
<organism evidence="10 11">
    <name type="scientific">Nocardiopsis coralli</name>
    <dbReference type="NCBI Taxonomy" id="2772213"/>
    <lineage>
        <taxon>Bacteria</taxon>
        <taxon>Bacillati</taxon>
        <taxon>Actinomycetota</taxon>
        <taxon>Actinomycetes</taxon>
        <taxon>Streptosporangiales</taxon>
        <taxon>Nocardiopsidaceae</taxon>
        <taxon>Nocardiopsis</taxon>
    </lineage>
</organism>
<protein>
    <submittedName>
        <fullName evidence="10">Sugar ABC transporter permease</fullName>
    </submittedName>
</protein>
<feature type="region of interest" description="Disordered" evidence="8">
    <location>
        <begin position="1"/>
        <end position="30"/>
    </location>
</feature>
<keyword evidence="6 7" id="KW-0472">Membrane</keyword>
<name>A0ABR9P736_9ACTN</name>
<gene>
    <name evidence="10" type="ORF">IDM40_13140</name>
</gene>
<dbReference type="Pfam" id="PF00528">
    <property type="entry name" value="BPD_transp_1"/>
    <property type="match status" value="1"/>
</dbReference>
<feature type="domain" description="ABC transmembrane type-1" evidence="9">
    <location>
        <begin position="97"/>
        <end position="308"/>
    </location>
</feature>
<keyword evidence="11" id="KW-1185">Reference proteome</keyword>